<comment type="similarity">
    <text evidence="1">Belongs to the hemerythrin family.</text>
</comment>
<dbReference type="SUPFAM" id="SSF47188">
    <property type="entry name" value="Hemerythrin-like"/>
    <property type="match status" value="1"/>
</dbReference>
<keyword evidence="3" id="KW-0408">Iron</keyword>
<protein>
    <submittedName>
        <fullName evidence="4">Hemerythrin family protein</fullName>
    </submittedName>
</protein>
<evidence type="ECO:0000256" key="3">
    <source>
        <dbReference type="ARBA" id="ARBA00023004"/>
    </source>
</evidence>
<dbReference type="EMBL" id="CP001124">
    <property type="protein sequence ID" value="ACH39267.1"/>
    <property type="molecule type" value="Genomic_DNA"/>
</dbReference>
<dbReference type="NCBIfam" id="TIGR02481">
    <property type="entry name" value="hemeryth_dom"/>
    <property type="match status" value="1"/>
</dbReference>
<evidence type="ECO:0000313" key="4">
    <source>
        <dbReference type="EMBL" id="ACH39267.1"/>
    </source>
</evidence>
<dbReference type="PANTHER" id="PTHR37164">
    <property type="entry name" value="BACTERIOHEMERYTHRIN"/>
    <property type="match status" value="1"/>
</dbReference>
<dbReference type="KEGG" id="gbm:Gbem_2255"/>
<dbReference type="Gene3D" id="1.20.120.50">
    <property type="entry name" value="Hemerythrin-like"/>
    <property type="match status" value="1"/>
</dbReference>
<reference evidence="4 5" key="1">
    <citation type="submission" date="2008-07" db="EMBL/GenBank/DDBJ databases">
        <title>Complete sequence of Geobacter bemidjiensis BEM.</title>
        <authorList>
            <consortium name="US DOE Joint Genome Institute"/>
            <person name="Lucas S."/>
            <person name="Copeland A."/>
            <person name="Lapidus A."/>
            <person name="Glavina del Rio T."/>
            <person name="Dalin E."/>
            <person name="Tice H."/>
            <person name="Bruce D."/>
            <person name="Goodwin L."/>
            <person name="Pitluck S."/>
            <person name="Kiss H."/>
            <person name="Brettin T."/>
            <person name="Detter J.C."/>
            <person name="Han C."/>
            <person name="Kuske C.R."/>
            <person name="Schmutz J."/>
            <person name="Larimer F."/>
            <person name="Land M."/>
            <person name="Hauser L."/>
            <person name="Kyrpides N."/>
            <person name="Lykidis A."/>
            <person name="Lovley D."/>
            <person name="Richardson P."/>
        </authorList>
    </citation>
    <scope>NUCLEOTIDE SEQUENCE [LARGE SCALE GENOMIC DNA]</scope>
    <source>
        <strain evidence="5">ATCC BAA-1014 / DSM 16622 / JCM 12645 / Bem</strain>
    </source>
</reference>
<organism evidence="4 5">
    <name type="scientific">Citrifermentans bemidjiense (strain ATCC BAA-1014 / DSM 16622 / JCM 12645 / Bem)</name>
    <name type="common">Geobacter bemidjiensis</name>
    <dbReference type="NCBI Taxonomy" id="404380"/>
    <lineage>
        <taxon>Bacteria</taxon>
        <taxon>Pseudomonadati</taxon>
        <taxon>Thermodesulfobacteriota</taxon>
        <taxon>Desulfuromonadia</taxon>
        <taxon>Geobacterales</taxon>
        <taxon>Geobacteraceae</taxon>
        <taxon>Citrifermentans</taxon>
    </lineage>
</organism>
<dbReference type="CDD" id="cd12107">
    <property type="entry name" value="Hemerythrin"/>
    <property type="match status" value="1"/>
</dbReference>
<dbReference type="STRING" id="404380.Gbem_2255"/>
<dbReference type="PANTHER" id="PTHR37164:SF1">
    <property type="entry name" value="BACTERIOHEMERYTHRIN"/>
    <property type="match status" value="1"/>
</dbReference>
<keyword evidence="5" id="KW-1185">Reference proteome</keyword>
<accession>B5EEC2</accession>
<name>B5EEC2_CITBB</name>
<evidence type="ECO:0000313" key="5">
    <source>
        <dbReference type="Proteomes" id="UP000008825"/>
    </source>
</evidence>
<dbReference type="InterPro" id="IPR012827">
    <property type="entry name" value="Hemerythrin_metal-bd"/>
</dbReference>
<dbReference type="eggNOG" id="COG2703">
    <property type="taxonomic scope" value="Bacteria"/>
</dbReference>
<dbReference type="Proteomes" id="UP000008825">
    <property type="component" value="Chromosome"/>
</dbReference>
<proteinExistence type="inferred from homology"/>
<evidence type="ECO:0000256" key="1">
    <source>
        <dbReference type="ARBA" id="ARBA00010587"/>
    </source>
</evidence>
<sequence length="136" mass="15954">MLLISWHADFSVGIPIIDEHNQQFIKLINMVSEQFGQGFCTESRTVLLKTVVSLSRFYFEYEERWMAKVAFSELSGHKRDHDAFMARILPCVEGDAGDDAQLLQFLNDWSLEHFNLHNPKVKRYVLEYSERLNKIN</sequence>
<dbReference type="InterPro" id="IPR050669">
    <property type="entry name" value="Hemerythrin"/>
</dbReference>
<evidence type="ECO:0000256" key="2">
    <source>
        <dbReference type="ARBA" id="ARBA00022723"/>
    </source>
</evidence>
<dbReference type="HOGENOM" id="CLU_086902_3_0_7"/>
<dbReference type="AlphaFoldDB" id="B5EEC2"/>
<keyword evidence="2" id="KW-0479">Metal-binding</keyword>
<dbReference type="InterPro" id="IPR035938">
    <property type="entry name" value="Hemerythrin-like_sf"/>
</dbReference>
<dbReference type="RefSeq" id="WP_012530690.1">
    <property type="nucleotide sequence ID" value="NC_011146.1"/>
</dbReference>
<dbReference type="GO" id="GO:0046872">
    <property type="term" value="F:metal ion binding"/>
    <property type="evidence" value="ECO:0007669"/>
    <property type="project" value="UniProtKB-KW"/>
</dbReference>
<gene>
    <name evidence="4" type="ordered locus">Gbem_2255</name>
</gene>
<reference evidence="4 5" key="2">
    <citation type="journal article" date="2010" name="BMC Genomics">
        <title>The genome of Geobacter bemidjiensis, exemplar for the subsurface clade of Geobacter species that predominate in Fe(III)-reducing subsurface environments.</title>
        <authorList>
            <person name="Aklujkar M."/>
            <person name="Young N.D."/>
            <person name="Holmes D."/>
            <person name="Chavan M."/>
            <person name="Risso C."/>
            <person name="Kiss H.E."/>
            <person name="Han C.S."/>
            <person name="Land M.L."/>
            <person name="Lovley D.R."/>
        </authorList>
    </citation>
    <scope>NUCLEOTIDE SEQUENCE [LARGE SCALE GENOMIC DNA]</scope>
    <source>
        <strain evidence="5">ATCC BAA-1014 / DSM 16622 / JCM 12645 / Bem</strain>
    </source>
</reference>